<dbReference type="PANTHER" id="PTHR24148">
    <property type="entry name" value="ANKYRIN REPEAT DOMAIN-CONTAINING PROTEIN 39 HOMOLOG-RELATED"/>
    <property type="match status" value="1"/>
</dbReference>
<organism evidence="1 2">
    <name type="scientific">Apiospora kogelbergensis</name>
    <dbReference type="NCBI Taxonomy" id="1337665"/>
    <lineage>
        <taxon>Eukaryota</taxon>
        <taxon>Fungi</taxon>
        <taxon>Dikarya</taxon>
        <taxon>Ascomycota</taxon>
        <taxon>Pezizomycotina</taxon>
        <taxon>Sordariomycetes</taxon>
        <taxon>Xylariomycetidae</taxon>
        <taxon>Amphisphaeriales</taxon>
        <taxon>Apiosporaceae</taxon>
        <taxon>Apiospora</taxon>
    </lineage>
</organism>
<dbReference type="AlphaFoldDB" id="A0AAW0R0G5"/>
<dbReference type="PANTHER" id="PTHR24148:SF81">
    <property type="entry name" value="HETEROKARYON INCOMPATIBILITY DOMAIN-CONTAINING PROTEIN"/>
    <property type="match status" value="1"/>
</dbReference>
<dbReference type="Proteomes" id="UP001392437">
    <property type="component" value="Unassembled WGS sequence"/>
</dbReference>
<gene>
    <name evidence="1" type="ORF">PG999_004844</name>
</gene>
<dbReference type="InterPro" id="IPR052895">
    <property type="entry name" value="HetReg/Transcr_Mod"/>
</dbReference>
<protein>
    <submittedName>
        <fullName evidence="1">Heterokaryon incompatibility protein-domain-containing protein</fullName>
    </submittedName>
</protein>
<sequence>MRSIAEYERGLLDIKKHARRPRPRKPVLGQNERSEIARLLSSTLGILCHVQRGSTLNGLPSWVPDWREPATSRILGKTRPGRSPIYNIQRWVSSDLILDLRTGLRVLKVYGFCLNRIEEVRTDIWLADVHKPDQAPLRLKPDISAFLKNMHGFMMISRGIRARSDPEIRLGDSIAAFQDVLKWGTHPSSLTWTNHWLVRQYLDLQTAGLSLKLDDFEPGHPVWHYFMEKPPPDIFRSSSMPTQQFIPPYDDESGPDITAEHMALADKIKQERALFRTSRLGRVGICPEWAQPGDMVCYLRGPRGEWFTLVGECYVHEKMYEYFWGAEKIRSFVIV</sequence>
<comment type="caution">
    <text evidence="1">The sequence shown here is derived from an EMBL/GenBank/DDBJ whole genome shotgun (WGS) entry which is preliminary data.</text>
</comment>
<reference evidence="1 2" key="1">
    <citation type="submission" date="2023-01" db="EMBL/GenBank/DDBJ databases">
        <title>Analysis of 21 Apiospora genomes using comparative genomics revels a genus with tremendous synthesis potential of carbohydrate active enzymes and secondary metabolites.</title>
        <authorList>
            <person name="Sorensen T."/>
        </authorList>
    </citation>
    <scope>NUCLEOTIDE SEQUENCE [LARGE SCALE GENOMIC DNA]</scope>
    <source>
        <strain evidence="1 2">CBS 117206</strain>
    </source>
</reference>
<proteinExistence type="predicted"/>
<accession>A0AAW0R0G5</accession>
<evidence type="ECO:0000313" key="2">
    <source>
        <dbReference type="Proteomes" id="UP001392437"/>
    </source>
</evidence>
<evidence type="ECO:0000313" key="1">
    <source>
        <dbReference type="EMBL" id="KAK8120724.1"/>
    </source>
</evidence>
<name>A0AAW0R0G5_9PEZI</name>
<keyword evidence="2" id="KW-1185">Reference proteome</keyword>
<dbReference type="EMBL" id="JAQQWP010000004">
    <property type="protein sequence ID" value="KAK8120724.1"/>
    <property type="molecule type" value="Genomic_DNA"/>
</dbReference>